<accession>A2ERV6</accession>
<dbReference type="AlphaFoldDB" id="A2ERV6"/>
<protein>
    <recommendedName>
        <fullName evidence="1">Fluoroacetyl-CoA-specific thioesterase-like domain-containing protein</fullName>
    </recommendedName>
</protein>
<gene>
    <name evidence="2" type="ORF">TVAG_473100</name>
</gene>
<evidence type="ECO:0000313" key="2">
    <source>
        <dbReference type="EMBL" id="EAY04623.1"/>
    </source>
</evidence>
<feature type="domain" description="Fluoroacetyl-CoA-specific thioesterase-like" evidence="1">
    <location>
        <begin position="4"/>
        <end position="81"/>
    </location>
</feature>
<dbReference type="SMR" id="A2ERV6"/>
<dbReference type="InParanoid" id="A2ERV6"/>
<dbReference type="EMBL" id="DS113470">
    <property type="protein sequence ID" value="EAY04623.1"/>
    <property type="molecule type" value="Genomic_DNA"/>
</dbReference>
<dbReference type="SUPFAM" id="SSF54637">
    <property type="entry name" value="Thioesterase/thiol ester dehydrase-isomerase"/>
    <property type="match status" value="1"/>
</dbReference>
<sequence>MSDLVHDIELCSAEILDKNRFQSVGFLLNVNNPIDIPFGTKLKYTCKVKEINKDKITFSAVISDAFNDTTFATGEHIRAVIGLME</sequence>
<dbReference type="RefSeq" id="XP_001316846.1">
    <property type="nucleotide sequence ID" value="XM_001316811.1"/>
</dbReference>
<proteinExistence type="predicted"/>
<dbReference type="Pfam" id="PF22636">
    <property type="entry name" value="FlK"/>
    <property type="match status" value="1"/>
</dbReference>
<evidence type="ECO:0000259" key="1">
    <source>
        <dbReference type="Pfam" id="PF22636"/>
    </source>
</evidence>
<reference evidence="2" key="2">
    <citation type="journal article" date="2007" name="Science">
        <title>Draft genome sequence of the sexually transmitted pathogen Trichomonas vaginalis.</title>
        <authorList>
            <person name="Carlton J.M."/>
            <person name="Hirt R.P."/>
            <person name="Silva J.C."/>
            <person name="Delcher A.L."/>
            <person name="Schatz M."/>
            <person name="Zhao Q."/>
            <person name="Wortman J.R."/>
            <person name="Bidwell S.L."/>
            <person name="Alsmark U.C.M."/>
            <person name="Besteiro S."/>
            <person name="Sicheritz-Ponten T."/>
            <person name="Noel C.J."/>
            <person name="Dacks J.B."/>
            <person name="Foster P.G."/>
            <person name="Simillion C."/>
            <person name="Van de Peer Y."/>
            <person name="Miranda-Saavedra D."/>
            <person name="Barton G.J."/>
            <person name="Westrop G.D."/>
            <person name="Mueller S."/>
            <person name="Dessi D."/>
            <person name="Fiori P.L."/>
            <person name="Ren Q."/>
            <person name="Paulsen I."/>
            <person name="Zhang H."/>
            <person name="Bastida-Corcuera F.D."/>
            <person name="Simoes-Barbosa A."/>
            <person name="Brown M.T."/>
            <person name="Hayes R.D."/>
            <person name="Mukherjee M."/>
            <person name="Okumura C.Y."/>
            <person name="Schneider R."/>
            <person name="Smith A.J."/>
            <person name="Vanacova S."/>
            <person name="Villalvazo M."/>
            <person name="Haas B.J."/>
            <person name="Pertea M."/>
            <person name="Feldblyum T.V."/>
            <person name="Utterback T.R."/>
            <person name="Shu C.L."/>
            <person name="Osoegawa K."/>
            <person name="de Jong P.J."/>
            <person name="Hrdy I."/>
            <person name="Horvathova L."/>
            <person name="Zubacova Z."/>
            <person name="Dolezal P."/>
            <person name="Malik S.B."/>
            <person name="Logsdon J.M. Jr."/>
            <person name="Henze K."/>
            <person name="Gupta A."/>
            <person name="Wang C.C."/>
            <person name="Dunne R.L."/>
            <person name="Upcroft J.A."/>
            <person name="Upcroft P."/>
            <person name="White O."/>
            <person name="Salzberg S.L."/>
            <person name="Tang P."/>
            <person name="Chiu C.-H."/>
            <person name="Lee Y.-S."/>
            <person name="Embley T.M."/>
            <person name="Coombs G.H."/>
            <person name="Mottram J.C."/>
            <person name="Tachezy J."/>
            <person name="Fraser-Liggett C.M."/>
            <person name="Johnson P.J."/>
        </authorList>
    </citation>
    <scope>NUCLEOTIDE SEQUENCE [LARGE SCALE GENOMIC DNA]</scope>
    <source>
        <strain evidence="2">G3</strain>
    </source>
</reference>
<organism evidence="2 3">
    <name type="scientific">Trichomonas vaginalis (strain ATCC PRA-98 / G3)</name>
    <dbReference type="NCBI Taxonomy" id="412133"/>
    <lineage>
        <taxon>Eukaryota</taxon>
        <taxon>Metamonada</taxon>
        <taxon>Parabasalia</taxon>
        <taxon>Trichomonadida</taxon>
        <taxon>Trichomonadidae</taxon>
        <taxon>Trichomonas</taxon>
    </lineage>
</organism>
<keyword evidence="3" id="KW-1185">Reference proteome</keyword>
<dbReference type="InterPro" id="IPR054485">
    <property type="entry name" value="FlK-like_dom"/>
</dbReference>
<reference evidence="2" key="1">
    <citation type="submission" date="2006-10" db="EMBL/GenBank/DDBJ databases">
        <authorList>
            <person name="Amadeo P."/>
            <person name="Zhao Q."/>
            <person name="Wortman J."/>
            <person name="Fraser-Liggett C."/>
            <person name="Carlton J."/>
        </authorList>
    </citation>
    <scope>NUCLEOTIDE SEQUENCE</scope>
    <source>
        <strain evidence="2">G3</strain>
    </source>
</reference>
<dbReference type="VEuPathDB" id="TrichDB:TVAG_473100"/>
<dbReference type="Proteomes" id="UP000001542">
    <property type="component" value="Unassembled WGS sequence"/>
</dbReference>
<evidence type="ECO:0000313" key="3">
    <source>
        <dbReference type="Proteomes" id="UP000001542"/>
    </source>
</evidence>
<dbReference type="VEuPathDB" id="TrichDB:TVAGG3_0019930"/>
<dbReference type="KEGG" id="tva:4762486"/>
<dbReference type="Gene3D" id="3.10.129.10">
    <property type="entry name" value="Hotdog Thioesterase"/>
    <property type="match status" value="1"/>
</dbReference>
<name>A2ERV6_TRIV3</name>
<dbReference type="InterPro" id="IPR029069">
    <property type="entry name" value="HotDog_dom_sf"/>
</dbReference>